<keyword evidence="5" id="KW-1185">Reference proteome</keyword>
<name>A0A420EIW4_9SPHN</name>
<proteinExistence type="inferred from homology"/>
<dbReference type="EMBL" id="RAPF01000005">
    <property type="protein sequence ID" value="RKF20608.1"/>
    <property type="molecule type" value="Genomic_DNA"/>
</dbReference>
<accession>A0A420EIW4</accession>
<evidence type="ECO:0000313" key="5">
    <source>
        <dbReference type="Proteomes" id="UP000284395"/>
    </source>
</evidence>
<dbReference type="PROSITE" id="PS51257">
    <property type="entry name" value="PROKAR_LIPOPROTEIN"/>
    <property type="match status" value="1"/>
</dbReference>
<keyword evidence="2" id="KW-1134">Transmembrane beta strand</keyword>
<feature type="coiled-coil region" evidence="3">
    <location>
        <begin position="385"/>
        <end position="415"/>
    </location>
</feature>
<dbReference type="Gene3D" id="2.20.200.10">
    <property type="entry name" value="Outer membrane efflux proteins (OEP)"/>
    <property type="match status" value="1"/>
</dbReference>
<organism evidence="4 5">
    <name type="scientific">Altericroceibacterium spongiae</name>
    <dbReference type="NCBI Taxonomy" id="2320269"/>
    <lineage>
        <taxon>Bacteria</taxon>
        <taxon>Pseudomonadati</taxon>
        <taxon>Pseudomonadota</taxon>
        <taxon>Alphaproteobacteria</taxon>
        <taxon>Sphingomonadales</taxon>
        <taxon>Erythrobacteraceae</taxon>
        <taxon>Altericroceibacterium</taxon>
    </lineage>
</organism>
<keyword evidence="2" id="KW-0732">Signal</keyword>
<dbReference type="Gene3D" id="1.20.1600.10">
    <property type="entry name" value="Outer membrane efflux proteins (OEP)"/>
    <property type="match status" value="1"/>
</dbReference>
<keyword evidence="3" id="KW-0175">Coiled coil</keyword>
<evidence type="ECO:0000313" key="4">
    <source>
        <dbReference type="EMBL" id="RKF20608.1"/>
    </source>
</evidence>
<evidence type="ECO:0000256" key="2">
    <source>
        <dbReference type="RuleBase" id="RU362097"/>
    </source>
</evidence>
<dbReference type="InterPro" id="IPR003423">
    <property type="entry name" value="OMP_efflux"/>
</dbReference>
<dbReference type="RefSeq" id="WP_120324905.1">
    <property type="nucleotide sequence ID" value="NZ_RAPF01000005.1"/>
</dbReference>
<dbReference type="OrthoDB" id="9770517at2"/>
<keyword evidence="2" id="KW-0472">Membrane</keyword>
<comment type="subcellular location">
    <subcellularLocation>
        <location evidence="2">Cell membrane</location>
        <topology evidence="2">Lipid-anchor</topology>
    </subcellularLocation>
</comment>
<comment type="caution">
    <text evidence="4">The sequence shown here is derived from an EMBL/GenBank/DDBJ whole genome shotgun (WGS) entry which is preliminary data.</text>
</comment>
<dbReference type="Proteomes" id="UP000284395">
    <property type="component" value="Unassembled WGS sequence"/>
</dbReference>
<comment type="similarity">
    <text evidence="1 2">Belongs to the outer membrane factor (OMF) (TC 1.B.17) family.</text>
</comment>
<gene>
    <name evidence="4" type="ORF">D6851_10740</name>
</gene>
<dbReference type="SUPFAM" id="SSF56954">
    <property type="entry name" value="Outer membrane efflux proteins (OEP)"/>
    <property type="match status" value="1"/>
</dbReference>
<dbReference type="AlphaFoldDB" id="A0A420EIW4"/>
<dbReference type="Pfam" id="PF02321">
    <property type="entry name" value="OEP"/>
    <property type="match status" value="2"/>
</dbReference>
<evidence type="ECO:0000256" key="3">
    <source>
        <dbReference type="SAM" id="Coils"/>
    </source>
</evidence>
<dbReference type="PANTHER" id="PTHR30203">
    <property type="entry name" value="OUTER MEMBRANE CATION EFFLUX PROTEIN"/>
    <property type="match status" value="1"/>
</dbReference>
<keyword evidence="2" id="KW-0449">Lipoprotein</keyword>
<dbReference type="NCBIfam" id="TIGR01845">
    <property type="entry name" value="outer_NodT"/>
    <property type="match status" value="1"/>
</dbReference>
<protein>
    <submittedName>
        <fullName evidence="4">TolC family protein</fullName>
    </submittedName>
</protein>
<dbReference type="GO" id="GO:0015562">
    <property type="term" value="F:efflux transmembrane transporter activity"/>
    <property type="evidence" value="ECO:0007669"/>
    <property type="project" value="InterPro"/>
</dbReference>
<dbReference type="PANTHER" id="PTHR30203:SF21">
    <property type="entry name" value="OUTER MEMBRANE COMPONENT OF MULTIDRUG EFFLUX PUMP-RELATED"/>
    <property type="match status" value="1"/>
</dbReference>
<sequence>MRKGFLTIAALPLLAACATVPDYAPPAQPTLPDEQGGFVTQATDFDPSVPLPDRWWQLYDDPALDRLVQQALSANTDLRVADANLKRANAVLKEARAGRLPSTTLSGGATYGDSLPGANGQAGGGTFSDSQFSVLGSGNVSWEADLFGRIGNAIRAANADAQASKAARDAVRVTVAAETTRSYLNICTLGLAQTIAEESIKTSQDSLKLIRQRQEAGAAGRLEVERAAAAYARAQAQLPTIRAQRRVAQFELAALLGATPAEVPGIASQCTTPPDMSVSRLPIGDGEALLRRRPDLRAAERQLAADTARIGVATADLYPRISLGATGNFLRNDDVKGSDSFSFSLGPLISWSFPNMSVARARLRQAEAQGEASLASFDGQVLTALKEVEQALTTVENEGERLQSLREARDRSENAFKLANLRYRAGSVAYLDVLTAQQDLLEARASYASSIQTLSSDRVDLFKALGGGWQSMEETTDAQQ</sequence>
<feature type="chain" id="PRO_5018809723" evidence="2">
    <location>
        <begin position="25"/>
        <end position="480"/>
    </location>
</feature>
<reference evidence="4 5" key="1">
    <citation type="submission" date="2018-09" db="EMBL/GenBank/DDBJ databases">
        <title>Altererythrobacter spongiae sp. nov., isolated from a marine sponge.</title>
        <authorList>
            <person name="Zhuang L."/>
            <person name="Luo L."/>
        </authorList>
    </citation>
    <scope>NUCLEOTIDE SEQUENCE [LARGE SCALE GENOMIC DNA]</scope>
    <source>
        <strain evidence="4 5">HN-Y73</strain>
    </source>
</reference>
<evidence type="ECO:0000256" key="1">
    <source>
        <dbReference type="ARBA" id="ARBA00007613"/>
    </source>
</evidence>
<feature type="signal peptide" evidence="2">
    <location>
        <begin position="1"/>
        <end position="24"/>
    </location>
</feature>
<keyword evidence="2" id="KW-0812">Transmembrane</keyword>
<keyword evidence="2" id="KW-0564">Palmitate</keyword>
<dbReference type="GO" id="GO:0005886">
    <property type="term" value="C:plasma membrane"/>
    <property type="evidence" value="ECO:0007669"/>
    <property type="project" value="UniProtKB-SubCell"/>
</dbReference>
<dbReference type="InterPro" id="IPR010131">
    <property type="entry name" value="MdtP/NodT-like"/>
</dbReference>